<evidence type="ECO:0000313" key="2">
    <source>
        <dbReference type="EMBL" id="MCW1885745.1"/>
    </source>
</evidence>
<accession>A0ABT3FRZ2</accession>
<comment type="caution">
    <text evidence="2">The sequence shown here is derived from an EMBL/GenBank/DDBJ whole genome shotgun (WGS) entry which is preliminary data.</text>
</comment>
<dbReference type="RefSeq" id="WP_264501702.1">
    <property type="nucleotide sequence ID" value="NZ_JAPDDS010000007.1"/>
</dbReference>
<protein>
    <submittedName>
        <fullName evidence="2">UPF0175 family protein</fullName>
    </submittedName>
</protein>
<organism evidence="2 3">
    <name type="scientific">Luteolibacter flavescens</name>
    <dbReference type="NCBI Taxonomy" id="1859460"/>
    <lineage>
        <taxon>Bacteria</taxon>
        <taxon>Pseudomonadati</taxon>
        <taxon>Verrucomicrobiota</taxon>
        <taxon>Verrucomicrobiia</taxon>
        <taxon>Verrucomicrobiales</taxon>
        <taxon>Verrucomicrobiaceae</taxon>
        <taxon>Luteolibacter</taxon>
    </lineage>
</organism>
<evidence type="ECO:0000313" key="3">
    <source>
        <dbReference type="Proteomes" id="UP001207930"/>
    </source>
</evidence>
<proteinExistence type="inferred from homology"/>
<sequence length="79" mass="8572">MELPDSVLEGTGLTPELAKLEVAVALYRDRKASMGKAARLAGLSRPEFQRELGKRGVTVDYEVADLRADVEALRGLGFP</sequence>
<reference evidence="2 3" key="1">
    <citation type="submission" date="2022-10" db="EMBL/GenBank/DDBJ databases">
        <title>Luteolibacter flavescens strain MCCC 1K03193, whole genome shotgun sequencing project.</title>
        <authorList>
            <person name="Zhao G."/>
            <person name="Shen L."/>
        </authorList>
    </citation>
    <scope>NUCLEOTIDE SEQUENCE [LARGE SCALE GENOMIC DNA]</scope>
    <source>
        <strain evidence="2 3">MCCC 1K03193</strain>
    </source>
</reference>
<gene>
    <name evidence="2" type="ORF">OKA04_13475</name>
</gene>
<evidence type="ECO:0000256" key="1">
    <source>
        <dbReference type="ARBA" id="ARBA00005651"/>
    </source>
</evidence>
<dbReference type="PANTHER" id="PTHR37525">
    <property type="entry name" value="UPF0175 PROTEIN SSL1255"/>
    <property type="match status" value="1"/>
</dbReference>
<dbReference type="InterPro" id="IPR005368">
    <property type="entry name" value="UPF0175"/>
</dbReference>
<dbReference type="PANTHER" id="PTHR37525:SF1">
    <property type="entry name" value="UPF0175 PROTEIN SSL1255"/>
    <property type="match status" value="1"/>
</dbReference>
<dbReference type="Pfam" id="PF03683">
    <property type="entry name" value="UPF0175"/>
    <property type="match status" value="1"/>
</dbReference>
<dbReference type="EMBL" id="JAPDDS010000007">
    <property type="protein sequence ID" value="MCW1885745.1"/>
    <property type="molecule type" value="Genomic_DNA"/>
</dbReference>
<name>A0ABT3FRZ2_9BACT</name>
<dbReference type="InterPro" id="IPR052264">
    <property type="entry name" value="UPF0175_domain"/>
</dbReference>
<comment type="similarity">
    <text evidence="1">Belongs to the UPF0175 family.</text>
</comment>
<keyword evidence="3" id="KW-1185">Reference proteome</keyword>
<dbReference type="Proteomes" id="UP001207930">
    <property type="component" value="Unassembled WGS sequence"/>
</dbReference>